<dbReference type="InterPro" id="IPR050652">
    <property type="entry name" value="AN1_A20_ZnFinger"/>
</dbReference>
<dbReference type="PANTHER" id="PTHR10634:SF67">
    <property type="entry name" value="AN1-TYPE ZINC FINGER PROTEIN 3"/>
    <property type="match status" value="1"/>
</dbReference>
<gene>
    <name evidence="1" type="ORF">LR48_Vigan09g046000</name>
</gene>
<protein>
    <submittedName>
        <fullName evidence="1">Uncharacterized protein</fullName>
    </submittedName>
</protein>
<dbReference type="EMBL" id="CM003379">
    <property type="protein sequence ID" value="KOM51801.1"/>
    <property type="molecule type" value="Genomic_DNA"/>
</dbReference>
<dbReference type="AlphaFoldDB" id="A0A0L9V9P3"/>
<organism evidence="1 2">
    <name type="scientific">Phaseolus angularis</name>
    <name type="common">Azuki bean</name>
    <name type="synonym">Vigna angularis</name>
    <dbReference type="NCBI Taxonomy" id="3914"/>
    <lineage>
        <taxon>Eukaryota</taxon>
        <taxon>Viridiplantae</taxon>
        <taxon>Streptophyta</taxon>
        <taxon>Embryophyta</taxon>
        <taxon>Tracheophyta</taxon>
        <taxon>Spermatophyta</taxon>
        <taxon>Magnoliopsida</taxon>
        <taxon>eudicotyledons</taxon>
        <taxon>Gunneridae</taxon>
        <taxon>Pentapetalae</taxon>
        <taxon>rosids</taxon>
        <taxon>fabids</taxon>
        <taxon>Fabales</taxon>
        <taxon>Fabaceae</taxon>
        <taxon>Papilionoideae</taxon>
        <taxon>50 kb inversion clade</taxon>
        <taxon>NPAAA clade</taxon>
        <taxon>indigoferoid/millettioid clade</taxon>
        <taxon>Phaseoleae</taxon>
        <taxon>Vigna</taxon>
    </lineage>
</organism>
<dbReference type="InterPro" id="IPR035896">
    <property type="entry name" value="AN1-like_Znf"/>
</dbReference>
<proteinExistence type="predicted"/>
<dbReference type="Proteomes" id="UP000053144">
    <property type="component" value="Chromosome 9"/>
</dbReference>
<evidence type="ECO:0000313" key="1">
    <source>
        <dbReference type="EMBL" id="KOM51801.1"/>
    </source>
</evidence>
<sequence>MNLCSKCYGAIRLKEQDDVSTKSMIKTALSSSAKTPLSTAPPATIDVLLEASSPPSLPAEADVAVPVQVAVVTSSTSSGLAQPNRCAACRKCVGLTRFKCRCGVSFAGPQSITQNDAFIFHVRLFENKNL</sequence>
<evidence type="ECO:0000313" key="2">
    <source>
        <dbReference type="Proteomes" id="UP000053144"/>
    </source>
</evidence>
<dbReference type="PANTHER" id="PTHR10634">
    <property type="entry name" value="AN1-TYPE ZINC FINGER PROTEIN"/>
    <property type="match status" value="1"/>
</dbReference>
<accession>A0A0L9V9P3</accession>
<reference evidence="2" key="1">
    <citation type="journal article" date="2015" name="Proc. Natl. Acad. Sci. U.S.A.">
        <title>Genome sequencing of adzuki bean (Vigna angularis) provides insight into high starch and low fat accumulation and domestication.</title>
        <authorList>
            <person name="Yang K."/>
            <person name="Tian Z."/>
            <person name="Chen C."/>
            <person name="Luo L."/>
            <person name="Zhao B."/>
            <person name="Wang Z."/>
            <person name="Yu L."/>
            <person name="Li Y."/>
            <person name="Sun Y."/>
            <person name="Li W."/>
            <person name="Chen Y."/>
            <person name="Li Y."/>
            <person name="Zhang Y."/>
            <person name="Ai D."/>
            <person name="Zhao J."/>
            <person name="Shang C."/>
            <person name="Ma Y."/>
            <person name="Wu B."/>
            <person name="Wang M."/>
            <person name="Gao L."/>
            <person name="Sun D."/>
            <person name="Zhang P."/>
            <person name="Guo F."/>
            <person name="Wang W."/>
            <person name="Li Y."/>
            <person name="Wang J."/>
            <person name="Varshney R.K."/>
            <person name="Wang J."/>
            <person name="Ling H.Q."/>
            <person name="Wan P."/>
        </authorList>
    </citation>
    <scope>NUCLEOTIDE SEQUENCE</scope>
    <source>
        <strain evidence="2">cv. Jingnong 6</strain>
    </source>
</reference>
<name>A0A0L9V9P3_PHAAN</name>
<dbReference type="Gramene" id="KOM51801">
    <property type="protein sequence ID" value="KOM51801"/>
    <property type="gene ID" value="LR48_Vigan09g046000"/>
</dbReference>
<dbReference type="Gene3D" id="4.10.1110.10">
    <property type="entry name" value="AN1-like Zinc finger"/>
    <property type="match status" value="1"/>
</dbReference>
<dbReference type="OMA" id="NDAFIFH"/>
<dbReference type="SUPFAM" id="SSF118310">
    <property type="entry name" value="AN1-like Zinc finger"/>
    <property type="match status" value="1"/>
</dbReference>